<evidence type="ECO:0000256" key="2">
    <source>
        <dbReference type="ARBA" id="ARBA00012000"/>
    </source>
</evidence>
<dbReference type="Proteomes" id="UP001317532">
    <property type="component" value="Chromosome"/>
</dbReference>
<dbReference type="GO" id="GO:0006285">
    <property type="term" value="P:base-excision repair, AP site formation"/>
    <property type="evidence" value="ECO:0007669"/>
    <property type="project" value="TreeGrafter"/>
</dbReference>
<dbReference type="PANTHER" id="PTHR43003:SF5">
    <property type="entry name" value="DNA-3-METHYLADENINE GLYCOSYLASE"/>
    <property type="match status" value="1"/>
</dbReference>
<evidence type="ECO:0000256" key="3">
    <source>
        <dbReference type="ARBA" id="ARBA00022763"/>
    </source>
</evidence>
<dbReference type="Gene3D" id="1.10.340.30">
    <property type="entry name" value="Hypothetical protein, domain 2"/>
    <property type="match status" value="1"/>
</dbReference>
<dbReference type="GO" id="GO:0006307">
    <property type="term" value="P:DNA alkylation repair"/>
    <property type="evidence" value="ECO:0007669"/>
    <property type="project" value="TreeGrafter"/>
</dbReference>
<keyword evidence="3" id="KW-0227">DNA damage</keyword>
<dbReference type="EMBL" id="AP025523">
    <property type="protein sequence ID" value="BDE07318.1"/>
    <property type="molecule type" value="Genomic_DNA"/>
</dbReference>
<dbReference type="PANTHER" id="PTHR43003">
    <property type="entry name" value="DNA-3-METHYLADENINE GLYCOSYLASE"/>
    <property type="match status" value="1"/>
</dbReference>
<dbReference type="AlphaFoldDB" id="A0AAN2CAU8"/>
<evidence type="ECO:0000256" key="4">
    <source>
        <dbReference type="ARBA" id="ARBA00023204"/>
    </source>
</evidence>
<evidence type="ECO:0000313" key="6">
    <source>
        <dbReference type="EMBL" id="BDE07318.1"/>
    </source>
</evidence>
<dbReference type="KEGG" id="vab:WPS_25940"/>
<sequence length="298" mass="32259">MNGTLVPVRTPYRRDLSAVVLRRLSTNVVDVFEGGVYRRLLGDPRAPTLLTVDQPAPDAVRVRFDGPQAARFDAVSVVRRALGTDVDLTPLYDGARAFAWLDRIATLARGVRPPRYPTLWEAIVNAVVYQQVSIHAAGAILRRVIERFAVASEADGVRLFPFPDAATILAADPPELRSLGLSVNKINALKAVAHAIADGALDEAALAELTTPDLIAALVEHKGIGPWTAAVVALRGFGRLDIFPMNDSGATAGLRKLSGDPAIEAEPILERLQPQQGMLYYHLLLGRLDERGEISLTR</sequence>
<dbReference type="GO" id="GO:0032131">
    <property type="term" value="F:alkylated DNA binding"/>
    <property type="evidence" value="ECO:0007669"/>
    <property type="project" value="TreeGrafter"/>
</dbReference>
<dbReference type="SUPFAM" id="SSF48150">
    <property type="entry name" value="DNA-glycosylase"/>
    <property type="match status" value="1"/>
</dbReference>
<evidence type="ECO:0000259" key="5">
    <source>
        <dbReference type="SMART" id="SM00478"/>
    </source>
</evidence>
<proteinExistence type="predicted"/>
<evidence type="ECO:0000256" key="1">
    <source>
        <dbReference type="ARBA" id="ARBA00000086"/>
    </source>
</evidence>
<comment type="catalytic activity">
    <reaction evidence="1">
        <text>Hydrolysis of alkylated DNA, releasing 3-methyladenine, 3-methylguanine, 7-methylguanine and 7-methyladenine.</text>
        <dbReference type="EC" id="3.2.2.21"/>
    </reaction>
</comment>
<feature type="domain" description="HhH-GPD" evidence="5">
    <location>
        <begin position="128"/>
        <end position="294"/>
    </location>
</feature>
<reference evidence="6 7" key="1">
    <citation type="journal article" date="2022" name="ISME Commun">
        <title>Vulcanimicrobium alpinus gen. nov. sp. nov., the first cultivated representative of the candidate phylum 'Eremiobacterota', is a metabolically versatile aerobic anoxygenic phototroph.</title>
        <authorList>
            <person name="Yabe S."/>
            <person name="Muto K."/>
            <person name="Abe K."/>
            <person name="Yokota A."/>
            <person name="Staudigel H."/>
            <person name="Tebo B.M."/>
        </authorList>
    </citation>
    <scope>NUCLEOTIDE SEQUENCE [LARGE SCALE GENOMIC DNA]</scope>
    <source>
        <strain evidence="6 7">WC8-2</strain>
    </source>
</reference>
<organism evidence="6 7">
    <name type="scientific">Vulcanimicrobium alpinum</name>
    <dbReference type="NCBI Taxonomy" id="3016050"/>
    <lineage>
        <taxon>Bacteria</taxon>
        <taxon>Bacillati</taxon>
        <taxon>Vulcanimicrobiota</taxon>
        <taxon>Vulcanimicrobiia</taxon>
        <taxon>Vulcanimicrobiales</taxon>
        <taxon>Vulcanimicrobiaceae</taxon>
        <taxon>Vulcanimicrobium</taxon>
    </lineage>
</organism>
<evidence type="ECO:0000313" key="7">
    <source>
        <dbReference type="Proteomes" id="UP001317532"/>
    </source>
</evidence>
<dbReference type="GO" id="GO:0008725">
    <property type="term" value="F:DNA-3-methyladenine glycosylase activity"/>
    <property type="evidence" value="ECO:0007669"/>
    <property type="project" value="TreeGrafter"/>
</dbReference>
<dbReference type="SMART" id="SM00478">
    <property type="entry name" value="ENDO3c"/>
    <property type="match status" value="1"/>
</dbReference>
<keyword evidence="7" id="KW-1185">Reference proteome</keyword>
<gene>
    <name evidence="6" type="ORF">WPS_25940</name>
</gene>
<dbReference type="InterPro" id="IPR011257">
    <property type="entry name" value="DNA_glycosylase"/>
</dbReference>
<dbReference type="InterPro" id="IPR051912">
    <property type="entry name" value="Alkylbase_DNA_Glycosylase/TA"/>
</dbReference>
<protein>
    <recommendedName>
        <fullName evidence="2">DNA-3-methyladenine glycosylase II</fullName>
        <ecNumber evidence="2">3.2.2.21</ecNumber>
    </recommendedName>
</protein>
<keyword evidence="4" id="KW-0234">DNA repair</keyword>
<dbReference type="EC" id="3.2.2.21" evidence="2"/>
<dbReference type="InterPro" id="IPR003265">
    <property type="entry name" value="HhH-GPD_domain"/>
</dbReference>
<accession>A0AAN2CAU8</accession>
<dbReference type="RefSeq" id="WP_317994919.1">
    <property type="nucleotide sequence ID" value="NZ_AP025523.1"/>
</dbReference>
<dbReference type="GO" id="GO:0032993">
    <property type="term" value="C:protein-DNA complex"/>
    <property type="evidence" value="ECO:0007669"/>
    <property type="project" value="TreeGrafter"/>
</dbReference>
<dbReference type="CDD" id="cd00056">
    <property type="entry name" value="ENDO3c"/>
    <property type="match status" value="1"/>
</dbReference>
<dbReference type="GO" id="GO:0043916">
    <property type="term" value="F:DNA-7-methylguanine glycosylase activity"/>
    <property type="evidence" value="ECO:0007669"/>
    <property type="project" value="TreeGrafter"/>
</dbReference>
<name>A0AAN2CAU8_UNVUL</name>
<dbReference type="Pfam" id="PF00730">
    <property type="entry name" value="HhH-GPD"/>
    <property type="match status" value="1"/>
</dbReference>